<proteinExistence type="inferred from homology"/>
<evidence type="ECO:0000256" key="1">
    <source>
        <dbReference type="ARBA" id="ARBA00004123"/>
    </source>
</evidence>
<organism evidence="9 10">
    <name type="scientific">Escallonia rubra</name>
    <dbReference type="NCBI Taxonomy" id="112253"/>
    <lineage>
        <taxon>Eukaryota</taxon>
        <taxon>Viridiplantae</taxon>
        <taxon>Streptophyta</taxon>
        <taxon>Embryophyta</taxon>
        <taxon>Tracheophyta</taxon>
        <taxon>Spermatophyta</taxon>
        <taxon>Magnoliopsida</taxon>
        <taxon>eudicotyledons</taxon>
        <taxon>Gunneridae</taxon>
        <taxon>Pentapetalae</taxon>
        <taxon>asterids</taxon>
        <taxon>campanulids</taxon>
        <taxon>Escalloniales</taxon>
        <taxon>Escalloniaceae</taxon>
        <taxon>Escallonia</taxon>
    </lineage>
</organism>
<dbReference type="GO" id="GO:0016592">
    <property type="term" value="C:mediator complex"/>
    <property type="evidence" value="ECO:0007669"/>
    <property type="project" value="TreeGrafter"/>
</dbReference>
<evidence type="ECO:0000259" key="8">
    <source>
        <dbReference type="Pfam" id="PF11597"/>
    </source>
</evidence>
<dbReference type="InterPro" id="IPR021643">
    <property type="entry name" value="Mediator_Med13_N"/>
</dbReference>
<name>A0AA88RXN9_9ASTE</name>
<dbReference type="GO" id="GO:0003713">
    <property type="term" value="F:transcription coactivator activity"/>
    <property type="evidence" value="ECO:0007669"/>
    <property type="project" value="TreeGrafter"/>
</dbReference>
<dbReference type="PANTHER" id="PTHR48249">
    <property type="entry name" value="MEDIATOR OF RNA POLYMERASE II TRANSCRIPTION SUBUNIT 13"/>
    <property type="match status" value="1"/>
</dbReference>
<evidence type="ECO:0000256" key="5">
    <source>
        <dbReference type="ARBA" id="ARBA00023015"/>
    </source>
</evidence>
<sequence length="237" mass="26214">MLGEEELAVRKAKGVEELTKGGLHQVSWFQFLPHEPDLNPLPDKSVKADQKDAATLLVLSSHLQLQKEGFLSTWTNSFVGPWDPSQGLHNPDEKIKLWLFLPGRYSSVDERAQPAVSRLRVLASGLWLAPGDSEEVATALSQALMICIERRGQPLIEFIFAATEEAIFVHALISAKHIRALSSGDMEMISKHSLSCSGDGLPAKWSFQIPNHGMIKRINGMIKRINSSPRALATIME</sequence>
<gene>
    <name evidence="9" type="ORF">RJ640_024447</name>
</gene>
<evidence type="ECO:0000256" key="2">
    <source>
        <dbReference type="ARBA" id="ARBA00009354"/>
    </source>
</evidence>
<dbReference type="GO" id="GO:0045944">
    <property type="term" value="P:positive regulation of transcription by RNA polymerase II"/>
    <property type="evidence" value="ECO:0007669"/>
    <property type="project" value="TreeGrafter"/>
</dbReference>
<keyword evidence="5" id="KW-0805">Transcription regulation</keyword>
<evidence type="ECO:0000256" key="6">
    <source>
        <dbReference type="ARBA" id="ARBA00023163"/>
    </source>
</evidence>
<dbReference type="AlphaFoldDB" id="A0AA88RXN9"/>
<comment type="similarity">
    <text evidence="2">Belongs to the Mediator complex subunit 13 family.</text>
</comment>
<dbReference type="PANTHER" id="PTHR48249:SF3">
    <property type="entry name" value="MEDIATOR OF RNA POLYMERASE II TRANSCRIPTION SUBUNIT 13"/>
    <property type="match status" value="1"/>
</dbReference>
<keyword evidence="10" id="KW-1185">Reference proteome</keyword>
<accession>A0AA88RXN9</accession>
<keyword evidence="4" id="KW-0678">Repressor</keyword>
<comment type="subcellular location">
    <subcellularLocation>
        <location evidence="1">Nucleus</location>
    </subcellularLocation>
</comment>
<evidence type="ECO:0000256" key="7">
    <source>
        <dbReference type="ARBA" id="ARBA00023242"/>
    </source>
</evidence>
<dbReference type="Pfam" id="PF11597">
    <property type="entry name" value="Med13_N"/>
    <property type="match status" value="1"/>
</dbReference>
<protein>
    <recommendedName>
        <fullName evidence="3">Mediator of RNA polymerase II transcription subunit 13</fullName>
    </recommendedName>
</protein>
<dbReference type="EMBL" id="JAVXUO010000512">
    <property type="protein sequence ID" value="KAK2991580.1"/>
    <property type="molecule type" value="Genomic_DNA"/>
</dbReference>
<evidence type="ECO:0000313" key="10">
    <source>
        <dbReference type="Proteomes" id="UP001187471"/>
    </source>
</evidence>
<comment type="caution">
    <text evidence="9">The sequence shown here is derived from an EMBL/GenBank/DDBJ whole genome shotgun (WGS) entry which is preliminary data.</text>
</comment>
<evidence type="ECO:0000256" key="3">
    <source>
        <dbReference type="ARBA" id="ARBA00019618"/>
    </source>
</evidence>
<keyword evidence="7" id="KW-0539">Nucleus</keyword>
<evidence type="ECO:0000313" key="9">
    <source>
        <dbReference type="EMBL" id="KAK2991580.1"/>
    </source>
</evidence>
<evidence type="ECO:0000256" key="4">
    <source>
        <dbReference type="ARBA" id="ARBA00022491"/>
    </source>
</evidence>
<feature type="non-terminal residue" evidence="9">
    <location>
        <position position="237"/>
    </location>
</feature>
<keyword evidence="6" id="KW-0804">Transcription</keyword>
<feature type="domain" description="Mediator complex subunit Med13 N-terminal" evidence="8">
    <location>
        <begin position="21"/>
        <end position="149"/>
    </location>
</feature>
<dbReference type="InterPro" id="IPR051139">
    <property type="entry name" value="Mediator_complx_sub13"/>
</dbReference>
<dbReference type="Proteomes" id="UP001187471">
    <property type="component" value="Unassembled WGS sequence"/>
</dbReference>
<reference evidence="9" key="1">
    <citation type="submission" date="2022-12" db="EMBL/GenBank/DDBJ databases">
        <title>Draft genome assemblies for two species of Escallonia (Escalloniales).</title>
        <authorList>
            <person name="Chanderbali A."/>
            <person name="Dervinis C."/>
            <person name="Anghel I."/>
            <person name="Soltis D."/>
            <person name="Soltis P."/>
            <person name="Zapata F."/>
        </authorList>
    </citation>
    <scope>NUCLEOTIDE SEQUENCE</scope>
    <source>
        <strain evidence="9">UCBG92.1500</strain>
        <tissue evidence="9">Leaf</tissue>
    </source>
</reference>